<dbReference type="EMBL" id="BOMF01000036">
    <property type="protein sequence ID" value="GID44690.1"/>
    <property type="molecule type" value="Genomic_DNA"/>
</dbReference>
<organism evidence="6">
    <name type="scientific">Actinoplanes campanulatus</name>
    <dbReference type="NCBI Taxonomy" id="113559"/>
    <lineage>
        <taxon>Bacteria</taxon>
        <taxon>Bacillati</taxon>
        <taxon>Actinomycetota</taxon>
        <taxon>Actinomycetes</taxon>
        <taxon>Micromonosporales</taxon>
        <taxon>Micromonosporaceae</taxon>
        <taxon>Actinoplanes</taxon>
    </lineage>
</organism>
<dbReference type="Gene3D" id="3.20.20.60">
    <property type="entry name" value="Phosphoenolpyruvate-binding domains"/>
    <property type="match status" value="1"/>
</dbReference>
<feature type="binding site" evidence="5">
    <location>
        <position position="126"/>
    </location>
    <ligand>
        <name>3-methyl-2-oxobutanoate</name>
        <dbReference type="ChEBI" id="CHEBI:11851"/>
    </ligand>
</feature>
<comment type="pathway">
    <text evidence="5">Cofactor biosynthesis; (R)-pantothenate biosynthesis; (R)-pantoate from 3-methyl-2-oxobutanoate: step 1/2.</text>
</comment>
<dbReference type="EC" id="2.1.2.11" evidence="5"/>
<keyword evidence="5" id="KW-0479">Metal-binding</keyword>
<feature type="binding site" evidence="5">
    <location>
        <begin position="57"/>
        <end position="58"/>
    </location>
    <ligand>
        <name>3-methyl-2-oxobutanoate</name>
        <dbReference type="ChEBI" id="CHEBI:11851"/>
    </ligand>
</feature>
<dbReference type="PIRSF" id="PIRSF000388">
    <property type="entry name" value="Pantoate_hydroxy_MeTrfase"/>
    <property type="match status" value="1"/>
</dbReference>
<feature type="binding site" evidence="5">
    <location>
        <position position="96"/>
    </location>
    <ligand>
        <name>3-methyl-2-oxobutanoate</name>
        <dbReference type="ChEBI" id="CHEBI:11851"/>
    </ligand>
</feature>
<dbReference type="CDD" id="cd06557">
    <property type="entry name" value="KPHMT-like"/>
    <property type="match status" value="1"/>
</dbReference>
<gene>
    <name evidence="5 6" type="primary">panB</name>
    <name evidence="6" type="ORF">Aca07nite_19650</name>
</gene>
<dbReference type="SUPFAM" id="SSF51621">
    <property type="entry name" value="Phosphoenolpyruvate/pyruvate domain"/>
    <property type="match status" value="1"/>
</dbReference>
<comment type="subunit">
    <text evidence="2 5">Homodecamer; pentamer of dimers.</text>
</comment>
<name>A0ABQ3WFS5_9ACTN</name>
<comment type="catalytic activity">
    <reaction evidence="5">
        <text>(6R)-5,10-methylene-5,6,7,8-tetrahydrofolate + 3-methyl-2-oxobutanoate + H2O = 2-dehydropantoate + (6S)-5,6,7,8-tetrahydrofolate</text>
        <dbReference type="Rhea" id="RHEA:11824"/>
        <dbReference type="ChEBI" id="CHEBI:11561"/>
        <dbReference type="ChEBI" id="CHEBI:11851"/>
        <dbReference type="ChEBI" id="CHEBI:15377"/>
        <dbReference type="ChEBI" id="CHEBI:15636"/>
        <dbReference type="ChEBI" id="CHEBI:57453"/>
        <dbReference type="EC" id="2.1.2.11"/>
    </reaction>
</comment>
<evidence type="ECO:0000256" key="4">
    <source>
        <dbReference type="ARBA" id="ARBA00022679"/>
    </source>
</evidence>
<proteinExistence type="inferred from homology"/>
<keyword evidence="5" id="KW-0460">Magnesium</keyword>
<comment type="subcellular location">
    <subcellularLocation>
        <location evidence="5">Cytoplasm</location>
    </subcellularLocation>
</comment>
<dbReference type="InterPro" id="IPR003700">
    <property type="entry name" value="Pantoate_hydroxy_MeTrfase"/>
</dbReference>
<keyword evidence="3 5" id="KW-0566">Pantothenate biosynthesis</keyword>
<evidence type="ECO:0000256" key="5">
    <source>
        <dbReference type="HAMAP-Rule" id="MF_00156"/>
    </source>
</evidence>
<dbReference type="InterPro" id="IPR040442">
    <property type="entry name" value="Pyrv_kinase-like_dom_sf"/>
</dbReference>
<evidence type="ECO:0000256" key="1">
    <source>
        <dbReference type="ARBA" id="ARBA00008676"/>
    </source>
</evidence>
<dbReference type="HAMAP" id="MF_00156">
    <property type="entry name" value="PanB"/>
    <property type="match status" value="1"/>
</dbReference>
<feature type="binding site" evidence="5">
    <location>
        <position position="128"/>
    </location>
    <ligand>
        <name>Mg(2+)</name>
        <dbReference type="ChEBI" id="CHEBI:18420"/>
    </ligand>
</feature>
<evidence type="ECO:0000256" key="3">
    <source>
        <dbReference type="ARBA" id="ARBA00022655"/>
    </source>
</evidence>
<feature type="active site" description="Proton acceptor" evidence="5">
    <location>
        <position position="194"/>
    </location>
</feature>
<feature type="binding site" evidence="5">
    <location>
        <position position="96"/>
    </location>
    <ligand>
        <name>Mg(2+)</name>
        <dbReference type="ChEBI" id="CHEBI:18420"/>
    </ligand>
</feature>
<comment type="similarity">
    <text evidence="1 5">Belongs to the PanB family.</text>
</comment>
<evidence type="ECO:0000313" key="6">
    <source>
        <dbReference type="EMBL" id="GID44690.1"/>
    </source>
</evidence>
<comment type="cofactor">
    <cofactor evidence="5">
        <name>Mg(2+)</name>
        <dbReference type="ChEBI" id="CHEBI:18420"/>
    </cofactor>
    <text evidence="5">Binds 1 Mg(2+) ion per subunit.</text>
</comment>
<dbReference type="NCBIfam" id="NF001452">
    <property type="entry name" value="PRK00311.1"/>
    <property type="match status" value="1"/>
</dbReference>
<feature type="binding site" evidence="5">
    <location>
        <position position="57"/>
    </location>
    <ligand>
        <name>Mg(2+)</name>
        <dbReference type="ChEBI" id="CHEBI:18420"/>
    </ligand>
</feature>
<comment type="caution">
    <text evidence="6">The sequence shown here is derived from an EMBL/GenBank/DDBJ whole genome shotgun (WGS) entry which is preliminary data.</text>
</comment>
<dbReference type="Pfam" id="PF02548">
    <property type="entry name" value="Pantoate_transf"/>
    <property type="match status" value="1"/>
</dbReference>
<dbReference type="NCBIfam" id="TIGR00222">
    <property type="entry name" value="panB"/>
    <property type="match status" value="1"/>
</dbReference>
<dbReference type="RefSeq" id="WP_204295293.1">
    <property type="nucleotide sequence ID" value="NZ_BAAAGQ010000007.1"/>
</dbReference>
<comment type="function">
    <text evidence="5">Catalyzes the reversible reaction in which hydroxymethyl group from 5,10-methylenetetrahydrofolate is transferred onto alpha-ketoisovalerate to form ketopantoate.</text>
</comment>
<dbReference type="InterPro" id="IPR015813">
    <property type="entry name" value="Pyrv/PenolPyrv_kinase-like_dom"/>
</dbReference>
<reference evidence="6" key="1">
    <citation type="submission" date="2021-01" db="EMBL/GenBank/DDBJ databases">
        <title>Whole genome shotgun sequence of Actinoplanes capillaceus NBRC 16408.</title>
        <authorList>
            <person name="Komaki H."/>
            <person name="Tamura T."/>
        </authorList>
    </citation>
    <scope>NUCLEOTIDE SEQUENCE [LARGE SCALE GENOMIC DNA]</scope>
    <source>
        <strain evidence="6">NBRC 16408</strain>
    </source>
</reference>
<evidence type="ECO:0000256" key="2">
    <source>
        <dbReference type="ARBA" id="ARBA00011424"/>
    </source>
</evidence>
<dbReference type="PANTHER" id="PTHR20881">
    <property type="entry name" value="3-METHYL-2-OXOBUTANOATE HYDROXYMETHYLTRANSFERASE"/>
    <property type="match status" value="1"/>
</dbReference>
<dbReference type="PANTHER" id="PTHR20881:SF0">
    <property type="entry name" value="3-METHYL-2-OXOBUTANOATE HYDROXYMETHYLTRANSFERASE"/>
    <property type="match status" value="1"/>
</dbReference>
<keyword evidence="5" id="KW-0963">Cytoplasm</keyword>
<protein>
    <recommendedName>
        <fullName evidence="5">3-methyl-2-oxobutanoate hydroxymethyltransferase</fullName>
        <ecNumber evidence="5">2.1.2.11</ecNumber>
    </recommendedName>
    <alternativeName>
        <fullName evidence="5">Ketopantoate hydroxymethyltransferase</fullName>
        <shortName evidence="5">KPHMT</shortName>
    </alternativeName>
</protein>
<keyword evidence="4 5" id="KW-0808">Transferase</keyword>
<sequence length="276" mass="29575">MSEIPTLYGGPPTRRVRTRDLLNAKVRGDRWPMLTSYDMYTAQIFDQSGVPVLLVGDSAANNVFGYETTVPVTIDELLPLVRAVVRATKTALIVGDLPFGSYEEGPTQALRTAVRFMKEGGCHAVKLEGGRRMAPQIEAITGAGIPVMAHIGFTPQREHAIGGYRVQGRENEGAEVLADARAVTDAGAFAVVLEMVPGDVAKQVTKELPIPTVGIGAGPDTDAQVLVWQDMAGLRTGKAPRFVKRYADLAGALTEATRQFAAEVRGGEFPAAEHTF</sequence>
<accession>A0ABQ3WFS5</accession>